<proteinExistence type="predicted"/>
<dbReference type="VEuPathDB" id="FungiDB:DNF11_1322"/>
<sequence length="75" mass="8411">MATAALSALGYAGFGFLARCYALGIQKRNIFDNFAGHVMFASGFGLIGYWLHGVRESQERLLQQKKEQLEEKRQA</sequence>
<gene>
    <name evidence="2" type="ORF">DNF11_1322</name>
</gene>
<evidence type="ECO:0000313" key="2">
    <source>
        <dbReference type="EMBL" id="AYO42272.1"/>
    </source>
</evidence>
<name>A0A3G2S4P7_MALR7</name>
<dbReference type="PANTHER" id="PTHR39218">
    <property type="entry name" value="OXIDOREDUCTASE 14 KDA SUBUNIT, PUTATIVE (AFU_ORTHOLOGUE AFUA_1G12110)-RELATED"/>
    <property type="match status" value="1"/>
</dbReference>
<keyword evidence="3" id="KW-1185">Reference proteome</keyword>
<accession>A0A3G2S4P7</accession>
<dbReference type="EMBL" id="CP033149">
    <property type="protein sequence ID" value="AYO42272.1"/>
    <property type="molecule type" value="Genomic_DNA"/>
</dbReference>
<evidence type="ECO:0000256" key="1">
    <source>
        <dbReference type="SAM" id="Phobius"/>
    </source>
</evidence>
<reference evidence="2 3" key="1">
    <citation type="submission" date="2018-10" db="EMBL/GenBank/DDBJ databases">
        <title>Complete genome sequence of Malassezia restricta CBS 7877.</title>
        <authorList>
            <person name="Morand S.C."/>
            <person name="Bertignac M."/>
            <person name="Iltis A."/>
            <person name="Kolder I."/>
            <person name="Pirovano W."/>
            <person name="Jourdain R."/>
            <person name="Clavaud C."/>
        </authorList>
    </citation>
    <scope>NUCLEOTIDE SEQUENCE [LARGE SCALE GENOMIC DNA]</scope>
    <source>
        <strain evidence="2 3">CBS 7877</strain>
    </source>
</reference>
<dbReference type="PANTHER" id="PTHR39218:SF1">
    <property type="entry name" value="OXIDOREDUCTASE 14 KDA SUBUNIT, PUTATIVE (AFU_ORTHOLOGUE AFUA_1G12110)-RELATED"/>
    <property type="match status" value="1"/>
</dbReference>
<keyword evidence="1" id="KW-0812">Transmembrane</keyword>
<evidence type="ECO:0000313" key="3">
    <source>
        <dbReference type="Proteomes" id="UP000269793"/>
    </source>
</evidence>
<keyword evidence="1" id="KW-1133">Transmembrane helix</keyword>
<feature type="transmembrane region" description="Helical" evidence="1">
    <location>
        <begin position="34"/>
        <end position="51"/>
    </location>
</feature>
<protein>
    <submittedName>
        <fullName evidence="2">Uncharacterized protein</fullName>
    </submittedName>
</protein>
<dbReference type="OrthoDB" id="2141050at2759"/>
<organism evidence="2 3">
    <name type="scientific">Malassezia restricta (strain ATCC 96810 / NBRC 103918 / CBS 7877)</name>
    <name type="common">Seborrheic dermatitis infection agent</name>
    <dbReference type="NCBI Taxonomy" id="425264"/>
    <lineage>
        <taxon>Eukaryota</taxon>
        <taxon>Fungi</taxon>
        <taxon>Dikarya</taxon>
        <taxon>Basidiomycota</taxon>
        <taxon>Ustilaginomycotina</taxon>
        <taxon>Malasseziomycetes</taxon>
        <taxon>Malasseziales</taxon>
        <taxon>Malasseziaceae</taxon>
        <taxon>Malassezia</taxon>
    </lineage>
</organism>
<dbReference type="STRING" id="425264.A0A3G2S4P7"/>
<dbReference type="Proteomes" id="UP000269793">
    <property type="component" value="Chromosome II"/>
</dbReference>
<dbReference type="AlphaFoldDB" id="A0A3G2S4P7"/>
<keyword evidence="1" id="KW-0472">Membrane</keyword>